<accession>A0A8A2V949</accession>
<protein>
    <submittedName>
        <fullName evidence="2">Uncharacterized protein</fullName>
    </submittedName>
</protein>
<feature type="region of interest" description="Disordered" evidence="1">
    <location>
        <begin position="30"/>
        <end position="54"/>
    </location>
</feature>
<keyword evidence="3" id="KW-1185">Reference proteome</keyword>
<name>A0A8A2V949_9EURY</name>
<evidence type="ECO:0000313" key="3">
    <source>
        <dbReference type="Proteomes" id="UP000663203"/>
    </source>
</evidence>
<proteinExistence type="predicted"/>
<dbReference type="Proteomes" id="UP000663203">
    <property type="component" value="Chromosome"/>
</dbReference>
<dbReference type="RefSeq" id="WP_207288148.1">
    <property type="nucleotide sequence ID" value="NZ_CP071462.1"/>
</dbReference>
<dbReference type="EMBL" id="CP071462">
    <property type="protein sequence ID" value="QSW98539.1"/>
    <property type="molecule type" value="Genomic_DNA"/>
</dbReference>
<dbReference type="KEGG" id="hakz:J0X25_14220"/>
<dbReference type="GeneID" id="63188483"/>
<gene>
    <name evidence="2" type="ORF">J0X25_14220</name>
</gene>
<sequence>MIGENEDREIVDWHRDVVDGTTVYEIEYSDPVPELQGGPPEPTSFGAGSGGTVPIDDQEIQLPGGERIAAREATFESEGTTLRVRCEKPSLLSRVRRLLPW</sequence>
<reference evidence="2 3" key="1">
    <citation type="submission" date="2021-03" db="EMBL/GenBank/DDBJ databases">
        <title>Haloterrigena longa sp. nov. and Haloterrigena limicola sp. nov., extremely halophilic archaea isolated from a salt lake.</title>
        <authorList>
            <person name="Henglin C."/>
        </authorList>
    </citation>
    <scope>NUCLEOTIDE SEQUENCE [LARGE SCALE GENOMIC DNA]</scope>
    <source>
        <strain evidence="2 3">KZCA68</strain>
    </source>
</reference>
<organism evidence="2 3">
    <name type="scientific">Haloterrigena alkaliphila</name>
    <dbReference type="NCBI Taxonomy" id="2816475"/>
    <lineage>
        <taxon>Archaea</taxon>
        <taxon>Methanobacteriati</taxon>
        <taxon>Methanobacteriota</taxon>
        <taxon>Stenosarchaea group</taxon>
        <taxon>Halobacteria</taxon>
        <taxon>Halobacteriales</taxon>
        <taxon>Natrialbaceae</taxon>
        <taxon>Haloterrigena</taxon>
    </lineage>
</organism>
<evidence type="ECO:0000256" key="1">
    <source>
        <dbReference type="SAM" id="MobiDB-lite"/>
    </source>
</evidence>
<dbReference type="AlphaFoldDB" id="A0A8A2V949"/>
<evidence type="ECO:0000313" key="2">
    <source>
        <dbReference type="EMBL" id="QSW98539.1"/>
    </source>
</evidence>